<evidence type="ECO:0000313" key="5">
    <source>
        <dbReference type="Proteomes" id="UP000887561"/>
    </source>
</evidence>
<dbReference type="CDD" id="cd16021">
    <property type="entry name" value="ALP_like"/>
    <property type="match status" value="1"/>
</dbReference>
<organism evidence="5 6">
    <name type="scientific">Meloidogyne javanica</name>
    <name type="common">Root-knot nematode worm</name>
    <dbReference type="NCBI Taxonomy" id="6303"/>
    <lineage>
        <taxon>Eukaryota</taxon>
        <taxon>Metazoa</taxon>
        <taxon>Ecdysozoa</taxon>
        <taxon>Nematoda</taxon>
        <taxon>Chromadorea</taxon>
        <taxon>Rhabditida</taxon>
        <taxon>Tylenchina</taxon>
        <taxon>Tylenchomorpha</taxon>
        <taxon>Tylenchoidea</taxon>
        <taxon>Meloidogynidae</taxon>
        <taxon>Meloidogyninae</taxon>
        <taxon>Meloidogyne</taxon>
        <taxon>Meloidogyne incognita group</taxon>
    </lineage>
</organism>
<reference evidence="6" key="1">
    <citation type="submission" date="2022-11" db="UniProtKB">
        <authorList>
            <consortium name="WormBaseParasite"/>
        </authorList>
    </citation>
    <scope>IDENTIFICATION</scope>
</reference>
<dbReference type="PROSITE" id="PS00107">
    <property type="entry name" value="PROTEIN_KINASE_ATP"/>
    <property type="match status" value="1"/>
</dbReference>
<evidence type="ECO:0000313" key="6">
    <source>
        <dbReference type="WBParaSite" id="scaffold4188_cov191.g7777"/>
    </source>
</evidence>
<dbReference type="GO" id="GO:0005524">
    <property type="term" value="F:ATP binding"/>
    <property type="evidence" value="ECO:0007669"/>
    <property type="project" value="UniProtKB-UniRule"/>
</dbReference>
<dbReference type="InterPro" id="IPR017850">
    <property type="entry name" value="Alkaline_phosphatase_core_sf"/>
</dbReference>
<dbReference type="SUPFAM" id="SSF56112">
    <property type="entry name" value="Protein kinase-like (PK-like)"/>
    <property type="match status" value="1"/>
</dbReference>
<dbReference type="WBParaSite" id="scaffold4188_cov191.g7777">
    <property type="protein sequence ID" value="scaffold4188_cov191.g7777"/>
    <property type="gene ID" value="scaffold4188_cov191.g7777"/>
</dbReference>
<keyword evidence="5" id="KW-1185">Reference proteome</keyword>
<dbReference type="AlphaFoldDB" id="A0A915MMH1"/>
<dbReference type="Pfam" id="PF00069">
    <property type="entry name" value="Pkinase"/>
    <property type="match status" value="1"/>
</dbReference>
<sequence length="1085" mass="124150">MNTSDNLESPIYVFQLPARIVNELATLLDPGDCWETIAFLMPGIQDIDTEACKKLAVTSDGHPTETLLRIWGSKGYRILDLYKIFFRAKLIRFEPKFHKYAQVCDEEPQQQQTPFPSIGRNNQINNNLNESKKASVVKQGSFGVYSRKVSSAESAPQSLPEQQQHSSASNAILTGLQSTLTVPYSDIIIATQNWAQEQILGKGGYGVVYKGNWKHTEVAVKRIQGKKNGRGEEYEQHQKERLRQSLQELRTLAKFRHDNILSLYGYSLDGPEPCLIYQFMSNGSLEDRLLCRNSTPPLDWPLRLSISKGVSCGLHFLHTTGTMPIIHGDVKSANILLDKHYEPKLGDFGLSRDGQLENFEDGKKPMIASHIKGTLAYLPPEFTTSQILTTKLDVYSFGVVLLEMASGQRAFLSNREPQGLVEYTNKYYRLDGGVNKMAEILSDKKIVIGDNQQYKQIFELLIILNGKKEKVVKMLEKNNSKIGLHNINCNWAFYSRKTDSELVWTEEENISFGAKIEKGDYVKISCMAGSRQWSNPFMVVVPKNKEKKKDPNETKNLQNSSTDPINVYILSFDSLSQMSFRRNLPKTVKFLEENDFAVFNGYNIVGDGTPQAFIPILTGFTEEELPLTRKRYSSAHYVDEVYPFVWNNFSDAGYATMYGEDGHSFGTFTYRLKGFRNAPTHHYPITFFHYAETLDNSRVWFRYIESFWNEYSKLQIPRFLLMHHSYLSHDDINKVQQADDDLFAHLQKMEKMGAFDNSLFIVMADHGNRFAKLRETHQGQLEERLPFFSVHFPQKYKQVWSNIKINSVDRLVTPFDFHATLMDIFRWPKLGNDYFSNKLVTSTSKDLQFPMNRAISFLREIPLERTCEQAGIETHWCTCLNWIIINNVDEVIPLANSVIDKINKYTESERSLCSKLELKNVESAKKLVPNEKLLKYNGVVDFDGFKPQLKGNVKTKFATYQIVFITTPGAAKYEVTLFYDGNQIKVDLSAISHINKYGDTPHCIIEKNYFMATCQMSLSDVTEIVSTNTEEITEIRPTVSQLINAIRPINGEDGDEDMQNIFNNLMEMQSTSVQTDTIVPSIWNL</sequence>
<dbReference type="PANTHER" id="PTHR10974:SF1">
    <property type="entry name" value="FI08016P-RELATED"/>
    <property type="match status" value="1"/>
</dbReference>
<feature type="domain" description="Protein kinase" evidence="4">
    <location>
        <begin position="194"/>
        <end position="482"/>
    </location>
</feature>
<name>A0A915MMH1_MELJA</name>
<dbReference type="InterPro" id="IPR017441">
    <property type="entry name" value="Protein_kinase_ATP_BS"/>
</dbReference>
<dbReference type="InterPro" id="IPR000719">
    <property type="entry name" value="Prot_kinase_dom"/>
</dbReference>
<dbReference type="SUPFAM" id="SSF47986">
    <property type="entry name" value="DEATH domain"/>
    <property type="match status" value="1"/>
</dbReference>
<dbReference type="GO" id="GO:0004672">
    <property type="term" value="F:protein kinase activity"/>
    <property type="evidence" value="ECO:0007669"/>
    <property type="project" value="InterPro"/>
</dbReference>
<dbReference type="FunFam" id="3.40.720.10:FF:000017">
    <property type="entry name" value="Predicted protein"/>
    <property type="match status" value="1"/>
</dbReference>
<dbReference type="InterPro" id="IPR004245">
    <property type="entry name" value="DUF229"/>
</dbReference>
<proteinExistence type="predicted"/>
<evidence type="ECO:0000256" key="3">
    <source>
        <dbReference type="PROSITE-ProRule" id="PRU10141"/>
    </source>
</evidence>
<dbReference type="InterPro" id="IPR008271">
    <property type="entry name" value="Ser/Thr_kinase_AS"/>
</dbReference>
<keyword evidence="2 3" id="KW-0067">ATP-binding</keyword>
<dbReference type="PANTHER" id="PTHR10974">
    <property type="entry name" value="FI08016P-RELATED"/>
    <property type="match status" value="1"/>
</dbReference>
<dbReference type="InterPro" id="IPR011029">
    <property type="entry name" value="DEATH-like_dom_sf"/>
</dbReference>
<dbReference type="Proteomes" id="UP000887561">
    <property type="component" value="Unplaced"/>
</dbReference>
<dbReference type="GO" id="GO:0005615">
    <property type="term" value="C:extracellular space"/>
    <property type="evidence" value="ECO:0007669"/>
    <property type="project" value="TreeGrafter"/>
</dbReference>
<feature type="binding site" evidence="3">
    <location>
        <position position="221"/>
    </location>
    <ligand>
        <name>ATP</name>
        <dbReference type="ChEBI" id="CHEBI:30616"/>
    </ligand>
</feature>
<evidence type="ECO:0000256" key="1">
    <source>
        <dbReference type="ARBA" id="ARBA00022741"/>
    </source>
</evidence>
<protein>
    <submittedName>
        <fullName evidence="6">Protein kinase domain-containing protein</fullName>
    </submittedName>
</protein>
<evidence type="ECO:0000256" key="2">
    <source>
        <dbReference type="ARBA" id="ARBA00022840"/>
    </source>
</evidence>
<dbReference type="PROSITE" id="PS50011">
    <property type="entry name" value="PROTEIN_KINASE_DOM"/>
    <property type="match status" value="1"/>
</dbReference>
<dbReference type="InterPro" id="IPR011009">
    <property type="entry name" value="Kinase-like_dom_sf"/>
</dbReference>
<dbReference type="Pfam" id="PF02995">
    <property type="entry name" value="DUF229"/>
    <property type="match status" value="1"/>
</dbReference>
<dbReference type="Gene3D" id="1.10.533.10">
    <property type="entry name" value="Death Domain, Fas"/>
    <property type="match status" value="1"/>
</dbReference>
<dbReference type="Gene3D" id="3.40.720.10">
    <property type="entry name" value="Alkaline Phosphatase, subunit A"/>
    <property type="match status" value="1"/>
</dbReference>
<dbReference type="CDD" id="cd14066">
    <property type="entry name" value="STKc_IRAK"/>
    <property type="match status" value="1"/>
</dbReference>
<accession>A0A915MMH1</accession>
<dbReference type="SMART" id="SM00220">
    <property type="entry name" value="S_TKc"/>
    <property type="match status" value="1"/>
</dbReference>
<dbReference type="PROSITE" id="PS00108">
    <property type="entry name" value="PROTEIN_KINASE_ST"/>
    <property type="match status" value="1"/>
</dbReference>
<dbReference type="Gene3D" id="3.30.200.20">
    <property type="entry name" value="Phosphorylase Kinase, domain 1"/>
    <property type="match status" value="1"/>
</dbReference>
<evidence type="ECO:0000259" key="4">
    <source>
        <dbReference type="PROSITE" id="PS50011"/>
    </source>
</evidence>
<dbReference type="SUPFAM" id="SSF53649">
    <property type="entry name" value="Alkaline phosphatase-like"/>
    <property type="match status" value="1"/>
</dbReference>
<dbReference type="Gene3D" id="1.10.510.10">
    <property type="entry name" value="Transferase(Phosphotransferase) domain 1"/>
    <property type="match status" value="1"/>
</dbReference>
<keyword evidence="1 3" id="KW-0547">Nucleotide-binding</keyword>